<keyword evidence="2" id="KW-0378">Hydrolase</keyword>
<accession>A0ABV7LA40</accession>
<dbReference type="Gene3D" id="3.40.720.10">
    <property type="entry name" value="Alkaline Phosphatase, subunit A"/>
    <property type="match status" value="1"/>
</dbReference>
<dbReference type="RefSeq" id="WP_379906963.1">
    <property type="nucleotide sequence ID" value="NZ_JBHRTR010000054.1"/>
</dbReference>
<dbReference type="SUPFAM" id="SSF53649">
    <property type="entry name" value="Alkaline phosphatase-like"/>
    <property type="match status" value="1"/>
</dbReference>
<dbReference type="Pfam" id="PF00884">
    <property type="entry name" value="Sulfatase"/>
    <property type="match status" value="1"/>
</dbReference>
<dbReference type="InterPro" id="IPR017850">
    <property type="entry name" value="Alkaline_phosphatase_core_sf"/>
</dbReference>
<evidence type="ECO:0000256" key="2">
    <source>
        <dbReference type="ARBA" id="ARBA00022801"/>
    </source>
</evidence>
<sequence>MTNILFIMCDQLRHDYLSCGGHPHLKTPNIDALAARGVRFDRAYVQSPVCGPSRMSYYTGRYVASHGAIWNFVPLRVGERTMGDYLRPLGLRTALVGKTHMAADEATMALYGIAKDSVEGVHLAECGFEPYDRDDGIYPPGFTEKGKKTGYYRYLRDKGYDTDNPWHDFANAAERQGGGTASGWYLANAPLAVRLPAEETETPYMTRRAMDFMAEAGDRPWCLHLSYIKPHWPLMAPAPYNAMYGPEHVVPAVRDGAEKQAPHPVYAEFQSHPESLNFSQDKVRETAIPTYMGLVKQIDDSLGELFAFMEEKGLMQDTMIVFCSDHGDYLGDHWLGEKELFHECAVRVPMIVVDPSPEADGARGSVSHALVEAVDLLPTFIEFAGGTPPDHVLEGRSLLPLLRGPAGRVPAGWRDMAVSEFDYSFRRFARETLGRDVDECGTTMLRTERWKYVYCDGFRPMLFDLAADPDELNDLGGDPDHGPVCASFQARLFLWMRQRRRHVTISRADIAAWTDKAMGYGIRIGFWSEDETVRGRPDETSTP</sequence>
<keyword evidence="1" id="KW-0479">Metal-binding</keyword>
<name>A0ABV7LA40_9PROT</name>
<dbReference type="Proteomes" id="UP001595528">
    <property type="component" value="Unassembled WGS sequence"/>
</dbReference>
<comment type="caution">
    <text evidence="4">The sequence shown here is derived from an EMBL/GenBank/DDBJ whole genome shotgun (WGS) entry which is preliminary data.</text>
</comment>
<gene>
    <name evidence="4" type="ORF">ACFOGJ_29775</name>
</gene>
<proteinExistence type="predicted"/>
<evidence type="ECO:0000256" key="1">
    <source>
        <dbReference type="ARBA" id="ARBA00022723"/>
    </source>
</evidence>
<protein>
    <submittedName>
        <fullName evidence="4">Alkaline phosphatase family protein</fullName>
    </submittedName>
</protein>
<dbReference type="InterPro" id="IPR000917">
    <property type="entry name" value="Sulfatase_N"/>
</dbReference>
<reference evidence="5" key="1">
    <citation type="journal article" date="2019" name="Int. J. Syst. Evol. Microbiol.">
        <title>The Global Catalogue of Microorganisms (GCM) 10K type strain sequencing project: providing services to taxonomists for standard genome sequencing and annotation.</title>
        <authorList>
            <consortium name="The Broad Institute Genomics Platform"/>
            <consortium name="The Broad Institute Genome Sequencing Center for Infectious Disease"/>
            <person name="Wu L."/>
            <person name="Ma J."/>
        </authorList>
    </citation>
    <scope>NUCLEOTIDE SEQUENCE [LARGE SCALE GENOMIC DNA]</scope>
    <source>
        <strain evidence="5">KCTC 42964</strain>
    </source>
</reference>
<keyword evidence="5" id="KW-1185">Reference proteome</keyword>
<feature type="domain" description="Sulfatase N-terminal" evidence="3">
    <location>
        <begin position="3"/>
        <end position="385"/>
    </location>
</feature>
<evidence type="ECO:0000313" key="5">
    <source>
        <dbReference type="Proteomes" id="UP001595528"/>
    </source>
</evidence>
<dbReference type="EMBL" id="JBHRTR010000054">
    <property type="protein sequence ID" value="MFC3231475.1"/>
    <property type="molecule type" value="Genomic_DNA"/>
</dbReference>
<evidence type="ECO:0000259" key="3">
    <source>
        <dbReference type="Pfam" id="PF00884"/>
    </source>
</evidence>
<dbReference type="PANTHER" id="PTHR45953">
    <property type="entry name" value="IDURONATE 2-SULFATASE"/>
    <property type="match status" value="1"/>
</dbReference>
<dbReference type="PANTHER" id="PTHR45953:SF1">
    <property type="entry name" value="IDURONATE 2-SULFATASE"/>
    <property type="match status" value="1"/>
</dbReference>
<organism evidence="4 5">
    <name type="scientific">Marinibaculum pumilum</name>
    <dbReference type="NCBI Taxonomy" id="1766165"/>
    <lineage>
        <taxon>Bacteria</taxon>
        <taxon>Pseudomonadati</taxon>
        <taxon>Pseudomonadota</taxon>
        <taxon>Alphaproteobacteria</taxon>
        <taxon>Rhodospirillales</taxon>
        <taxon>Rhodospirillaceae</taxon>
        <taxon>Marinibaculum</taxon>
    </lineage>
</organism>
<dbReference type="CDD" id="cd16028">
    <property type="entry name" value="PMH"/>
    <property type="match status" value="1"/>
</dbReference>
<evidence type="ECO:0000313" key="4">
    <source>
        <dbReference type="EMBL" id="MFC3231475.1"/>
    </source>
</evidence>